<accession>A0ACB5RH04</accession>
<gene>
    <name evidence="1" type="ORF">rsdtw13_35760</name>
</gene>
<protein>
    <submittedName>
        <fullName evidence="1">Uncharacterized protein</fullName>
    </submittedName>
</protein>
<reference evidence="1" key="1">
    <citation type="journal article" date="2025" name="Int. J. Syst. Evol. Microbiol.">
        <title>Inconstantimicrobium mannanitabidum sp. nov., a novel member of the family Clostridiaceae isolated from anoxic soil under the treatment of reductive soil disinfestation.</title>
        <authorList>
            <person name="Ueki A."/>
            <person name="Tonouchi A."/>
            <person name="Honma S."/>
            <person name="Kaku N."/>
            <person name="Ueki K."/>
        </authorList>
    </citation>
    <scope>NUCLEOTIDE SEQUENCE</scope>
    <source>
        <strain evidence="1">TW13</strain>
    </source>
</reference>
<keyword evidence="2" id="KW-1185">Reference proteome</keyword>
<dbReference type="Proteomes" id="UP001058074">
    <property type="component" value="Unassembled WGS sequence"/>
</dbReference>
<evidence type="ECO:0000313" key="2">
    <source>
        <dbReference type="Proteomes" id="UP001058074"/>
    </source>
</evidence>
<comment type="caution">
    <text evidence="1">The sequence shown here is derived from an EMBL/GenBank/DDBJ whole genome shotgun (WGS) entry which is preliminary data.</text>
</comment>
<proteinExistence type="predicted"/>
<name>A0ACB5RH04_9CLOT</name>
<sequence>MKKVTVFLMVLVSAFVTTFNGCLKSNTSQYKIDTNLIKQISSRNPNYITIDKIPDNLKNAVISVEDKRFYFHNGFDYISITRALYANVRAGKIKEGGSTITQQLAKNLFLANDRTFKRKFEEVFFTMELERKYTKDQILEMYFNVIYYGSNTYGVQNASKKYFNKDLKDLSLEECALLAGIPQAPNAYNPDKHPENAQKRKEVVLAAMKRNSGIPKTSTTLVMN</sequence>
<evidence type="ECO:0000313" key="1">
    <source>
        <dbReference type="EMBL" id="GKX68318.1"/>
    </source>
</evidence>
<dbReference type="EMBL" id="BROD01000001">
    <property type="protein sequence ID" value="GKX68318.1"/>
    <property type="molecule type" value="Genomic_DNA"/>
</dbReference>
<organism evidence="1 2">
    <name type="scientific">Inconstantimicrobium mannanitabidum</name>
    <dbReference type="NCBI Taxonomy" id="1604901"/>
    <lineage>
        <taxon>Bacteria</taxon>
        <taxon>Bacillati</taxon>
        <taxon>Bacillota</taxon>
        <taxon>Clostridia</taxon>
        <taxon>Eubacteriales</taxon>
        <taxon>Clostridiaceae</taxon>
        <taxon>Inconstantimicrobium</taxon>
    </lineage>
</organism>